<organism evidence="2 3">
    <name type="scientific">Trichonephila clavipes</name>
    <name type="common">Golden silk orbweaver</name>
    <name type="synonym">Nephila clavipes</name>
    <dbReference type="NCBI Taxonomy" id="2585209"/>
    <lineage>
        <taxon>Eukaryota</taxon>
        <taxon>Metazoa</taxon>
        <taxon>Ecdysozoa</taxon>
        <taxon>Arthropoda</taxon>
        <taxon>Chelicerata</taxon>
        <taxon>Arachnida</taxon>
        <taxon>Araneae</taxon>
        <taxon>Araneomorphae</taxon>
        <taxon>Entelegynae</taxon>
        <taxon>Araneoidea</taxon>
        <taxon>Nephilidae</taxon>
        <taxon>Trichonephila</taxon>
    </lineage>
</organism>
<gene>
    <name evidence="2" type="primary">AVEN_239292_1</name>
    <name evidence="2" type="ORF">TNCV_1501741</name>
</gene>
<dbReference type="Pfam" id="PF20700">
    <property type="entry name" value="Mutator"/>
    <property type="match status" value="1"/>
</dbReference>
<evidence type="ECO:0000313" key="2">
    <source>
        <dbReference type="EMBL" id="GFX98596.1"/>
    </source>
</evidence>
<name>A0A8X6UZC0_TRICX</name>
<dbReference type="Proteomes" id="UP000887159">
    <property type="component" value="Unassembled WGS sequence"/>
</dbReference>
<accession>A0A8X6UZC0</accession>
<feature type="domain" description="Mutator-like transposase" evidence="1">
    <location>
        <begin position="5"/>
        <end position="128"/>
    </location>
</feature>
<dbReference type="EMBL" id="BMAU01021203">
    <property type="protein sequence ID" value="GFX98596.1"/>
    <property type="molecule type" value="Genomic_DNA"/>
</dbReference>
<dbReference type="InterPro" id="IPR049012">
    <property type="entry name" value="Mutator_transp_dom"/>
</dbReference>
<comment type="caution">
    <text evidence="2">The sequence shown here is derived from an EMBL/GenBank/DDBJ whole genome shotgun (WGS) entry which is preliminary data.</text>
</comment>
<keyword evidence="3" id="KW-1185">Reference proteome</keyword>
<protein>
    <recommendedName>
        <fullName evidence="1">Mutator-like transposase domain-containing protein</fullName>
    </recommendedName>
</protein>
<dbReference type="AlphaFoldDB" id="A0A8X6UZC0"/>
<proteinExistence type="predicted"/>
<evidence type="ECO:0000259" key="1">
    <source>
        <dbReference type="Pfam" id="PF20700"/>
    </source>
</evidence>
<sequence length="135" mass="15329">MLCHRNGRMEKKDHLCWKNWKGPSTAMESDSIVEGLLYLETVHHIRCTRLVRDGDSNTIAKCRERISYGGRILKVECANNAVRRYGRAIQKLQGNTTRFSGPAGIKGRQLLKQKIMKLIKGARNAIKSNAINNHN</sequence>
<evidence type="ECO:0000313" key="3">
    <source>
        <dbReference type="Proteomes" id="UP000887159"/>
    </source>
</evidence>
<reference evidence="2" key="1">
    <citation type="submission" date="2020-08" db="EMBL/GenBank/DDBJ databases">
        <title>Multicomponent nature underlies the extraordinary mechanical properties of spider dragline silk.</title>
        <authorList>
            <person name="Kono N."/>
            <person name="Nakamura H."/>
            <person name="Mori M."/>
            <person name="Yoshida Y."/>
            <person name="Ohtoshi R."/>
            <person name="Malay A.D."/>
            <person name="Moran D.A.P."/>
            <person name="Tomita M."/>
            <person name="Numata K."/>
            <person name="Arakawa K."/>
        </authorList>
    </citation>
    <scope>NUCLEOTIDE SEQUENCE</scope>
</reference>